<dbReference type="InterPro" id="IPR052018">
    <property type="entry name" value="PHP_domain"/>
</dbReference>
<dbReference type="SUPFAM" id="SSF89550">
    <property type="entry name" value="PHP domain-like"/>
    <property type="match status" value="1"/>
</dbReference>
<dbReference type="SMART" id="SM00481">
    <property type="entry name" value="POLIIIAc"/>
    <property type="match status" value="1"/>
</dbReference>
<evidence type="ECO:0000313" key="2">
    <source>
        <dbReference type="EMBL" id="AET63789.1"/>
    </source>
</evidence>
<dbReference type="Proteomes" id="UP000005877">
    <property type="component" value="Chromosome"/>
</dbReference>
<protein>
    <recommendedName>
        <fullName evidence="1">Polymerase/histidinol phosphatase N-terminal domain-containing protein</fullName>
    </recommendedName>
</protein>
<dbReference type="Gene3D" id="3.20.20.140">
    <property type="entry name" value="Metal-dependent hydrolases"/>
    <property type="match status" value="1"/>
</dbReference>
<dbReference type="STRING" id="1110509.Mhar_0403"/>
<proteinExistence type="predicted"/>
<keyword evidence="3" id="KW-1185">Reference proteome</keyword>
<dbReference type="PANTHER" id="PTHR42924">
    <property type="entry name" value="EXONUCLEASE"/>
    <property type="match status" value="1"/>
</dbReference>
<dbReference type="RefSeq" id="WP_014585974.1">
    <property type="nucleotide sequence ID" value="NC_017527.1"/>
</dbReference>
<dbReference type="GO" id="GO:0004534">
    <property type="term" value="F:5'-3' RNA exonuclease activity"/>
    <property type="evidence" value="ECO:0007669"/>
    <property type="project" value="TreeGrafter"/>
</dbReference>
<dbReference type="AlphaFoldDB" id="G7WMC4"/>
<dbReference type="KEGG" id="mhi:Mhar_0403"/>
<evidence type="ECO:0000259" key="1">
    <source>
        <dbReference type="SMART" id="SM00481"/>
    </source>
</evidence>
<dbReference type="GO" id="GO:0035312">
    <property type="term" value="F:5'-3' DNA exonuclease activity"/>
    <property type="evidence" value="ECO:0007669"/>
    <property type="project" value="TreeGrafter"/>
</dbReference>
<accession>G7WMC4</accession>
<dbReference type="InterPro" id="IPR003141">
    <property type="entry name" value="Pol/His_phosphatase_N"/>
</dbReference>
<evidence type="ECO:0000313" key="3">
    <source>
        <dbReference type="Proteomes" id="UP000005877"/>
    </source>
</evidence>
<reference evidence="2 3" key="1">
    <citation type="journal article" date="2012" name="PLoS ONE">
        <title>The genome characteristics and predicted function of methyl-group oxidation pathway in the obligate aceticlastic methanogens, Methanosaeta spp.</title>
        <authorList>
            <person name="Zhu J."/>
            <person name="Zheng H."/>
            <person name="Ai G."/>
            <person name="Zhang G."/>
            <person name="Liu D."/>
            <person name="Liu X."/>
            <person name="Dong X."/>
        </authorList>
    </citation>
    <scope>NUCLEOTIDE SEQUENCE [LARGE SCALE GENOMIC DNA]</scope>
    <source>
        <strain evidence="2 3">6Ac</strain>
    </source>
</reference>
<dbReference type="InterPro" id="IPR016195">
    <property type="entry name" value="Pol/histidinol_Pase-like"/>
</dbReference>
<dbReference type="PATRIC" id="fig|1110509.7.peg.448"/>
<gene>
    <name evidence="2" type="ordered locus">Mhar_0403</name>
</gene>
<feature type="domain" description="Polymerase/histidinol phosphatase N-terminal" evidence="1">
    <location>
        <begin position="29"/>
        <end position="94"/>
    </location>
</feature>
<dbReference type="EMBL" id="CP003117">
    <property type="protein sequence ID" value="AET63789.1"/>
    <property type="molecule type" value="Genomic_DNA"/>
</dbReference>
<dbReference type="HOGENOM" id="CLU_822855_0_0_2"/>
<organism evidence="2 3">
    <name type="scientific">Methanothrix harundinacea (strain 6Ac)</name>
    <name type="common">Methanosaeta harundinacea</name>
    <dbReference type="NCBI Taxonomy" id="1110509"/>
    <lineage>
        <taxon>Archaea</taxon>
        <taxon>Methanobacteriati</taxon>
        <taxon>Methanobacteriota</taxon>
        <taxon>Stenosarchaea group</taxon>
        <taxon>Methanomicrobia</taxon>
        <taxon>Methanotrichales</taxon>
        <taxon>Methanotrichaceae</taxon>
        <taxon>Methanothrix</taxon>
    </lineage>
</organism>
<dbReference type="GeneID" id="12509572"/>
<name>G7WMC4_METH6</name>
<sequence length="332" mass="37988">MKFELQGFDDGTFARMEEAELEDQGWRSADLHVHTLFSHDVLPVPSLHPEALYRKAKKMGMGYVTFTDHDTMRAHQVLGDRDGLVTGVEIRIMDPELVGHTVHVNVYDLDEEEFAELEEIAELEGDLRAFVGLLKRRGLPFTYNHPFWFEPGERPNLRAIPEIVELFPVVEYNMHRVTKKNELAMAMAQRYEKGLVAVTDTHSGMIGKVLTLSKGDSFREYFRNIAEGNSHIVTSDLTMQDLIDEVNAWIELIFNLDLARIDISDFSTGFGNLDRLIRALTSDRLRGCPRVYGTLERLSRRLSNTGIPASIYLRMENSIVPQIEDFMMARLL</sequence>
<dbReference type="PANTHER" id="PTHR42924:SF18">
    <property type="entry name" value="POLYMERASE_HISTIDINOL PHOSPHATASE N-TERMINAL DOMAIN-CONTAINING PROTEIN"/>
    <property type="match status" value="1"/>
</dbReference>
<dbReference type="OrthoDB" id="131235at2157"/>